<comment type="caution">
    <text evidence="7">The sequence shown here is derived from an EMBL/GenBank/DDBJ whole genome shotgun (WGS) entry which is preliminary data.</text>
</comment>
<evidence type="ECO:0000313" key="7">
    <source>
        <dbReference type="EMBL" id="TQM11386.1"/>
    </source>
</evidence>
<name>A0A543DPX5_9PSEU</name>
<protein>
    <submittedName>
        <fullName evidence="7">Putative oxidoreductase</fullName>
    </submittedName>
</protein>
<dbReference type="PANTHER" id="PTHR33452:SF1">
    <property type="entry name" value="INNER MEMBRANE PROTEIN YPHA-RELATED"/>
    <property type="match status" value="1"/>
</dbReference>
<evidence type="ECO:0000256" key="4">
    <source>
        <dbReference type="ARBA" id="ARBA00022692"/>
    </source>
</evidence>
<dbReference type="Pfam" id="PF07681">
    <property type="entry name" value="DoxX"/>
    <property type="match status" value="1"/>
</dbReference>
<evidence type="ECO:0000256" key="1">
    <source>
        <dbReference type="ARBA" id="ARBA00004651"/>
    </source>
</evidence>
<reference evidence="7 8" key="1">
    <citation type="submission" date="2019-06" db="EMBL/GenBank/DDBJ databases">
        <title>Sequencing the genomes of 1000 actinobacteria strains.</title>
        <authorList>
            <person name="Klenk H.-P."/>
        </authorList>
    </citation>
    <scope>NUCLEOTIDE SEQUENCE [LARGE SCALE GENOMIC DNA]</scope>
    <source>
        <strain evidence="7 8">DSM 45301</strain>
    </source>
</reference>
<dbReference type="PANTHER" id="PTHR33452">
    <property type="entry name" value="OXIDOREDUCTASE CATD-RELATED"/>
    <property type="match status" value="1"/>
</dbReference>
<dbReference type="OrthoDB" id="346004at2"/>
<dbReference type="Proteomes" id="UP000315677">
    <property type="component" value="Unassembled WGS sequence"/>
</dbReference>
<keyword evidence="8" id="KW-1185">Reference proteome</keyword>
<comment type="similarity">
    <text evidence="2">Belongs to the DoxX family.</text>
</comment>
<keyword evidence="6" id="KW-0472">Membrane</keyword>
<evidence type="ECO:0000256" key="3">
    <source>
        <dbReference type="ARBA" id="ARBA00022475"/>
    </source>
</evidence>
<sequence>MTGGDVARLLLRAVIGGTMIAHGVRHGRTLDGTAGWFGSIGFRQPRMQAAASAAIEVGAGAALLAGVATPLAASAVVGTMGVAARSVHLPNGFFVMNEGYEFVLNLGAASVALAALGPGRFSVDRVLGLDERLTGTQRAALAVGVGLGAATVQLAAFWRRPQPKPVETAVGSGTAA</sequence>
<evidence type="ECO:0000256" key="2">
    <source>
        <dbReference type="ARBA" id="ARBA00006679"/>
    </source>
</evidence>
<organism evidence="7 8">
    <name type="scientific">Pseudonocardia kunmingensis</name>
    <dbReference type="NCBI Taxonomy" id="630975"/>
    <lineage>
        <taxon>Bacteria</taxon>
        <taxon>Bacillati</taxon>
        <taxon>Actinomycetota</taxon>
        <taxon>Actinomycetes</taxon>
        <taxon>Pseudonocardiales</taxon>
        <taxon>Pseudonocardiaceae</taxon>
        <taxon>Pseudonocardia</taxon>
    </lineage>
</organism>
<evidence type="ECO:0000256" key="6">
    <source>
        <dbReference type="ARBA" id="ARBA00023136"/>
    </source>
</evidence>
<evidence type="ECO:0000313" key="8">
    <source>
        <dbReference type="Proteomes" id="UP000315677"/>
    </source>
</evidence>
<comment type="subcellular location">
    <subcellularLocation>
        <location evidence="1">Cell membrane</location>
        <topology evidence="1">Multi-pass membrane protein</topology>
    </subcellularLocation>
</comment>
<dbReference type="RefSeq" id="WP_142055496.1">
    <property type="nucleotide sequence ID" value="NZ_VFPA01000002.1"/>
</dbReference>
<keyword evidence="5" id="KW-1133">Transmembrane helix</keyword>
<accession>A0A543DPX5</accession>
<dbReference type="AlphaFoldDB" id="A0A543DPX5"/>
<dbReference type="InterPro" id="IPR051907">
    <property type="entry name" value="DoxX-like_oxidoreductase"/>
</dbReference>
<keyword evidence="4" id="KW-0812">Transmembrane</keyword>
<evidence type="ECO:0000256" key="5">
    <source>
        <dbReference type="ARBA" id="ARBA00022989"/>
    </source>
</evidence>
<keyword evidence="3" id="KW-1003">Cell membrane</keyword>
<dbReference type="InterPro" id="IPR032808">
    <property type="entry name" value="DoxX"/>
</dbReference>
<proteinExistence type="inferred from homology"/>
<gene>
    <name evidence="7" type="ORF">FB558_3945</name>
</gene>
<dbReference type="GO" id="GO:0005886">
    <property type="term" value="C:plasma membrane"/>
    <property type="evidence" value="ECO:0007669"/>
    <property type="project" value="UniProtKB-SubCell"/>
</dbReference>
<dbReference type="EMBL" id="VFPA01000002">
    <property type="protein sequence ID" value="TQM11386.1"/>
    <property type="molecule type" value="Genomic_DNA"/>
</dbReference>